<feature type="domain" description="RagB/SusD" evidence="6">
    <location>
        <begin position="368"/>
        <end position="518"/>
    </location>
</feature>
<sequence length="518" mass="58719">MKKLINYIIIALLLSTVVSCEDQLDIEQKGAVSFEEFYNSDESAKEAVTSIYLELRLMQYNYKFLKNICSDDMWAGGADRGDNPDLEKMNEYTFSAEHSFLSGCFQSYYSIIYDANIVLTYTKPESDIKKQMIAEAKVFRAWAYIDLISMWGTPPLVDHPLQPSEYQMSNGDPVELWAFVESNLNEAIESGSLTEKSNVDDKSNYRVTKQFAQALLGKAYLFQGKYAESSSAFEKVIGSGLYALYQGDYDKIFSFDNKNNCESLFELNRVSDENSVMNNFDFYHLMIGWRTDRFTETPVTLLGMASLGWGFCVPQKGLYNAFVQEEGADGYRLNFTLKTYQQIQDMGVSMDGGTSMISDGLFNWKNRVTSEEVPATSGGFAWDANFRIMRYAEVLLLAAEANLQSGNQSKADEYLNMIRTRAHLTSETATMDNIKKEKRLELCFEDVRYQDLIRWGDAPTVLANQGETYPNMSANGVVTYKSTGNTAGKYGFQDRNNLFPFPSTEIQLNSNIVQNPGW</sequence>
<dbReference type="Proteomes" id="UP000391834">
    <property type="component" value="Unassembled WGS sequence"/>
</dbReference>
<dbReference type="Gene3D" id="1.25.40.390">
    <property type="match status" value="1"/>
</dbReference>
<evidence type="ECO:0000256" key="3">
    <source>
        <dbReference type="ARBA" id="ARBA00022729"/>
    </source>
</evidence>
<comment type="caution">
    <text evidence="8">The sequence shown here is derived from an EMBL/GenBank/DDBJ whole genome shotgun (WGS) entry which is preliminary data.</text>
</comment>
<evidence type="ECO:0000313" key="9">
    <source>
        <dbReference type="Proteomes" id="UP000391834"/>
    </source>
</evidence>
<keyword evidence="9" id="KW-1185">Reference proteome</keyword>
<dbReference type="PROSITE" id="PS51257">
    <property type="entry name" value="PROKAR_LIPOPROTEIN"/>
    <property type="match status" value="1"/>
</dbReference>
<keyword evidence="3" id="KW-0732">Signal</keyword>
<proteinExistence type="inferred from homology"/>
<dbReference type="InterPro" id="IPR012944">
    <property type="entry name" value="SusD_RagB_dom"/>
</dbReference>
<comment type="similarity">
    <text evidence="2">Belongs to the SusD family.</text>
</comment>
<reference evidence="8 9" key="1">
    <citation type="submission" date="2019-10" db="EMBL/GenBank/DDBJ databases">
        <title>Prolixibacter strains distinguished by the presence of nitrate reductase genes were adept at nitrate-dependent anaerobic corrosion of metallic iron and carbon steel.</title>
        <authorList>
            <person name="Iino T."/>
            <person name="Shono N."/>
            <person name="Ito K."/>
            <person name="Nakamura R."/>
            <person name="Sueoka K."/>
            <person name="Harayama S."/>
            <person name="Ohkuma M."/>
        </authorList>
    </citation>
    <scope>NUCLEOTIDE SEQUENCE [LARGE SCALE GENOMIC DNA]</scope>
    <source>
        <strain evidence="8 9">JCM 13498</strain>
    </source>
</reference>
<organism evidence="8 9">
    <name type="scientific">Prolixibacter bellariivorans</name>
    <dbReference type="NCBI Taxonomy" id="314319"/>
    <lineage>
        <taxon>Bacteria</taxon>
        <taxon>Pseudomonadati</taxon>
        <taxon>Bacteroidota</taxon>
        <taxon>Bacteroidia</taxon>
        <taxon>Marinilabiliales</taxon>
        <taxon>Prolixibacteraceae</taxon>
        <taxon>Prolixibacter</taxon>
    </lineage>
</organism>
<dbReference type="OrthoDB" id="5694214at2"/>
<dbReference type="Pfam" id="PF07980">
    <property type="entry name" value="SusD_RagB"/>
    <property type="match status" value="1"/>
</dbReference>
<dbReference type="EMBL" id="BLAX01000001">
    <property type="protein sequence ID" value="GET33856.1"/>
    <property type="molecule type" value="Genomic_DNA"/>
</dbReference>
<evidence type="ECO:0000256" key="2">
    <source>
        <dbReference type="ARBA" id="ARBA00006275"/>
    </source>
</evidence>
<dbReference type="Pfam" id="PF14322">
    <property type="entry name" value="SusD-like_3"/>
    <property type="match status" value="1"/>
</dbReference>
<dbReference type="GO" id="GO:0009279">
    <property type="term" value="C:cell outer membrane"/>
    <property type="evidence" value="ECO:0007669"/>
    <property type="project" value="UniProtKB-SubCell"/>
</dbReference>
<feature type="domain" description="SusD-like N-terminal" evidence="7">
    <location>
        <begin position="100"/>
        <end position="221"/>
    </location>
</feature>
<protein>
    <submittedName>
        <fullName evidence="8">Membrane protein</fullName>
    </submittedName>
</protein>
<evidence type="ECO:0000256" key="4">
    <source>
        <dbReference type="ARBA" id="ARBA00023136"/>
    </source>
</evidence>
<name>A0A5M4B1U0_9BACT</name>
<evidence type="ECO:0000256" key="1">
    <source>
        <dbReference type="ARBA" id="ARBA00004442"/>
    </source>
</evidence>
<evidence type="ECO:0000259" key="6">
    <source>
        <dbReference type="Pfam" id="PF07980"/>
    </source>
</evidence>
<evidence type="ECO:0000259" key="7">
    <source>
        <dbReference type="Pfam" id="PF14322"/>
    </source>
</evidence>
<keyword evidence="5" id="KW-0998">Cell outer membrane</keyword>
<evidence type="ECO:0000313" key="8">
    <source>
        <dbReference type="EMBL" id="GET33856.1"/>
    </source>
</evidence>
<dbReference type="InterPro" id="IPR011990">
    <property type="entry name" value="TPR-like_helical_dom_sf"/>
</dbReference>
<keyword evidence="4" id="KW-0472">Membrane</keyword>
<dbReference type="SUPFAM" id="SSF48452">
    <property type="entry name" value="TPR-like"/>
    <property type="match status" value="1"/>
</dbReference>
<dbReference type="CDD" id="cd08977">
    <property type="entry name" value="SusD"/>
    <property type="match status" value="1"/>
</dbReference>
<evidence type="ECO:0000256" key="5">
    <source>
        <dbReference type="ARBA" id="ARBA00023237"/>
    </source>
</evidence>
<dbReference type="InterPro" id="IPR033985">
    <property type="entry name" value="SusD-like_N"/>
</dbReference>
<accession>A0A5M4B1U0</accession>
<comment type="subcellular location">
    <subcellularLocation>
        <location evidence="1">Cell outer membrane</location>
    </subcellularLocation>
</comment>
<gene>
    <name evidence="8" type="ORF">PbJCM13498_27190</name>
</gene>
<dbReference type="RefSeq" id="WP_025864546.1">
    <property type="nucleotide sequence ID" value="NZ_BLAX01000001.1"/>
</dbReference>
<dbReference type="AlphaFoldDB" id="A0A5M4B1U0"/>